<dbReference type="Gene3D" id="3.40.50.300">
    <property type="entry name" value="P-loop containing nucleotide triphosphate hydrolases"/>
    <property type="match status" value="1"/>
</dbReference>
<dbReference type="EMBL" id="JRPK02000004">
    <property type="protein sequence ID" value="TLD99248.1"/>
    <property type="molecule type" value="Genomic_DNA"/>
</dbReference>
<evidence type="ECO:0000313" key="2">
    <source>
        <dbReference type="EMBL" id="TLD99248.1"/>
    </source>
</evidence>
<protein>
    <recommendedName>
        <fullName evidence="4">ATPase AAA-type core domain-containing protein</fullName>
    </recommendedName>
</protein>
<gene>
    <name evidence="2" type="ORF">LS80_001890</name>
</gene>
<evidence type="ECO:0000256" key="1">
    <source>
        <dbReference type="SAM" id="Coils"/>
    </source>
</evidence>
<evidence type="ECO:0008006" key="4">
    <source>
        <dbReference type="Google" id="ProtNLM"/>
    </source>
</evidence>
<sequence>MQQQNGEIQYKFCNNKETLKAAIRIYTKTLLDNKDFDSKKAEILDLSNKAKESKTEKELLAIYSKPKNMETNSVEILKAKKKYQNDIKQAYNELLESANNIIEEFEREFDDYDCGIFICIQDTYREQWQTIKNNIKSSKDYDKMIQAYKEMQNFIQKVSTEYKKENDMWEKEFDFIIPENIKDPTIIKNYENVDEVLEEVFEDSAIEIDSKDSLFLPQVFNYNDIRDEFKNEDLIVSLDKLSESRFFQSLFNAINQPMFSVLNAYKKAKTTPAFLSNQERVINERIKNIVTKRVNEVFGKNDNDGFAFEIRLEEHRISFSAYRINGEGVTDRDVSILEQQSAGFKWFFNLYFNLLNGKILKSGDIVLMDEPAHNLSPKARKECAEFLRKYGEENGITFVIVTHDLFWIDSDFLNEVRIIKNREDKELKGVSIQNDFSRIQSSDTDTFLEIKRAFGVDMHVFYPPNVRLVFVEGITDYNYLTAFKLLLQKERNEKLDIVFLPICGLGKDSSEKAIVLEKLMKQYDNPVLLPDSDEASKEIEKVKEEKGYDKLQTIKLSEIDSKFKEIESLFSKKDYEKYGLETKSGGISSAFKKHILWAKDNEGDNANNERLDKTTKENFYKVLEYLLRDI</sequence>
<name>A0A4U8TIB2_9HELI</name>
<feature type="coiled-coil region" evidence="1">
    <location>
        <begin position="80"/>
        <end position="108"/>
    </location>
</feature>
<organism evidence="2 3">
    <name type="scientific">Helicobacter trogontum</name>
    <dbReference type="NCBI Taxonomy" id="50960"/>
    <lineage>
        <taxon>Bacteria</taxon>
        <taxon>Pseudomonadati</taxon>
        <taxon>Campylobacterota</taxon>
        <taxon>Epsilonproteobacteria</taxon>
        <taxon>Campylobacterales</taxon>
        <taxon>Helicobacteraceae</taxon>
        <taxon>Helicobacter</taxon>
    </lineage>
</organism>
<dbReference type="STRING" id="50960.LS81_01750"/>
<dbReference type="Proteomes" id="UP000029861">
    <property type="component" value="Unassembled WGS sequence"/>
</dbReference>
<dbReference type="RefSeq" id="WP_138120768.1">
    <property type="nucleotide sequence ID" value="NZ_FZND01000030.1"/>
</dbReference>
<keyword evidence="1" id="KW-0175">Coiled coil</keyword>
<proteinExistence type="predicted"/>
<reference evidence="2 3" key="1">
    <citation type="journal article" date="2014" name="Genome Announc.">
        <title>Draft genome sequences of eight enterohepatic helicobacter species isolated from both laboratory and wild rodents.</title>
        <authorList>
            <person name="Sheh A."/>
            <person name="Shen Z."/>
            <person name="Fox J.G."/>
        </authorList>
    </citation>
    <scope>NUCLEOTIDE SEQUENCE [LARGE SCALE GENOMIC DNA]</scope>
    <source>
        <strain evidence="2 3">ATCC 49310</strain>
    </source>
</reference>
<dbReference type="SUPFAM" id="SSF52540">
    <property type="entry name" value="P-loop containing nucleoside triphosphate hydrolases"/>
    <property type="match status" value="1"/>
</dbReference>
<accession>A0A4U8TIB2</accession>
<dbReference type="AlphaFoldDB" id="A0A4U8TIB2"/>
<comment type="caution">
    <text evidence="2">The sequence shown here is derived from an EMBL/GenBank/DDBJ whole genome shotgun (WGS) entry which is preliminary data.</text>
</comment>
<evidence type="ECO:0000313" key="3">
    <source>
        <dbReference type="Proteomes" id="UP000029861"/>
    </source>
</evidence>
<dbReference type="InterPro" id="IPR027417">
    <property type="entry name" value="P-loop_NTPase"/>
</dbReference>